<evidence type="ECO:0000313" key="2">
    <source>
        <dbReference type="Proteomes" id="UP000008142"/>
    </source>
</evidence>
<protein>
    <submittedName>
        <fullName evidence="1">Predicted protein</fullName>
    </submittedName>
</protein>
<dbReference type="EMBL" id="DS990640">
    <property type="protein sequence ID" value="EGC47205.1"/>
    <property type="molecule type" value="Genomic_DNA"/>
</dbReference>
<name>F0ULV5_AJEC8</name>
<dbReference type="HOGENOM" id="CLU_1532090_0_0_1"/>
<dbReference type="Proteomes" id="UP000008142">
    <property type="component" value="Unassembled WGS sequence"/>
</dbReference>
<dbReference type="VEuPathDB" id="FungiDB:I7I53_00625"/>
<gene>
    <name evidence="1" type="ORF">HCEG_06420</name>
</gene>
<organism evidence="2">
    <name type="scientific">Ajellomyces capsulatus (strain H88)</name>
    <name type="common">Darling's disease fungus</name>
    <name type="synonym">Histoplasma capsulatum</name>
    <dbReference type="NCBI Taxonomy" id="544711"/>
    <lineage>
        <taxon>Eukaryota</taxon>
        <taxon>Fungi</taxon>
        <taxon>Dikarya</taxon>
        <taxon>Ascomycota</taxon>
        <taxon>Pezizomycotina</taxon>
        <taxon>Eurotiomycetes</taxon>
        <taxon>Eurotiomycetidae</taxon>
        <taxon>Onygenales</taxon>
        <taxon>Ajellomycetaceae</taxon>
        <taxon>Histoplasma</taxon>
    </lineage>
</organism>
<dbReference type="AlphaFoldDB" id="F0ULV5"/>
<accession>F0ULV5</accession>
<sequence length="175" mass="19533">MCRTKWTHKRGDEKATLGPGESSADLVLVFPRATLPAPTVQHHTRLRASIRGSYFEIESVALYPSSSAPVMNLVISSCKVETDRGHAHPSRVDMLKTPYSSQFSIHAYIWHAAGRAVDAIGLWVTMIASRDHRVPLLRLDNEIEMNTSVMSRLPPKATPRPVFFSSKGMTFEEKC</sequence>
<reference evidence="2" key="1">
    <citation type="submission" date="2008-07" db="EMBL/GenBank/DDBJ databases">
        <title>Annotation of Ajellomyces capsulatus strain H88.</title>
        <authorList>
            <person name="Champion M."/>
            <person name="Cuomo C."/>
            <person name="Ma L.-J."/>
            <person name="Henn M.R."/>
            <person name="Sil A."/>
            <person name="Goldman B."/>
            <person name="Young S.K."/>
            <person name="Kodira C.D."/>
            <person name="Zeng Q."/>
            <person name="Koehrsen M."/>
            <person name="Alvarado L."/>
            <person name="Berlin A."/>
            <person name="Borenstein D."/>
            <person name="Chen Z."/>
            <person name="Engels R."/>
            <person name="Freedman E."/>
            <person name="Gellesch M."/>
            <person name="Goldberg J."/>
            <person name="Griggs A."/>
            <person name="Gujja S."/>
            <person name="Heiman D."/>
            <person name="Hepburn T."/>
            <person name="Howarth C."/>
            <person name="Jen D."/>
            <person name="Larson L."/>
            <person name="Lewis B."/>
            <person name="Mehta T."/>
            <person name="Park D."/>
            <person name="Pearson M."/>
            <person name="Roberts A."/>
            <person name="Saif S."/>
            <person name="Shea T."/>
            <person name="Shenoy N."/>
            <person name="Sisk P."/>
            <person name="Stolte C."/>
            <person name="Sykes S."/>
            <person name="Walk T."/>
            <person name="White J."/>
            <person name="Yandava C."/>
            <person name="Klein B."/>
            <person name="McEwen J.G."/>
            <person name="Puccia R."/>
            <person name="Goldman G.H."/>
            <person name="Felipe M.S."/>
            <person name="Nino-Vega G."/>
            <person name="San-Blas G."/>
            <person name="Taylor J."/>
            <person name="Mendoza L."/>
            <person name="Galagan J."/>
            <person name="Nusbaum C."/>
            <person name="Birren B."/>
        </authorList>
    </citation>
    <scope>NUCLEOTIDE SEQUENCE [LARGE SCALE GENOMIC DNA]</scope>
    <source>
        <strain evidence="2">H88</strain>
    </source>
</reference>
<dbReference type="OrthoDB" id="10376835at2759"/>
<proteinExistence type="predicted"/>
<evidence type="ECO:0000313" key="1">
    <source>
        <dbReference type="EMBL" id="EGC47205.1"/>
    </source>
</evidence>